<dbReference type="OrthoDB" id="405996at2759"/>
<sequence>MGAVLPYRDINVHSSPSHYAFSSPSSPTAPTLVVDRPSGDIRLHDGKLLGSKRVSSIAGILGIIKLRLDKYIIVITKAQPMGRIKGHMIYKVVATEFLPLRERPLHDPDEDNYLSLLKTLIKTSPLFFSYSFDITNSFQRQAHLDPSTPLWKRADDRFFWNRFISSDLIDFRGGLSTGYGRHSSGQSPDVDPYILPVMYGMMEIKNTSIKGTPLTFILITRRSRLKAGTRYFSRGIDENGNVSNFNETEQAIVLNDSASGGPGGFGSNQNGTANALPGKETQVLAYVQTRGSVPVYWNEINTLKYTPKLQVRGVESAIPAAKKHFAEQIRLYGDNWMVNLVNQKGREQRVKEAYEEMVNFLLTSPNENVEGDRITEEKFHIVEPANAQTVWDRLHYVYFDFHTETKGLRWDRAKLLMDRLEPHVLKHGYFRAVDMPGDGSRVEVRRHQTAVVRTNCMDCLDRTNVVQSMIGRFILSRMLIDLGLMREGESAEEDKAFEFLFRNVWADNADVVSKSYSGTGALKTDFTRLGVRTKGGALQDLNNSITRYCLNNFSDGPRQDAFDLFLGTYLPSDSAIGGQLLFADRRPIFIQSIPYILAASIFFIFVGTFTRRAPDAAIWPIRLLLVLSLATAGACLNFMWTNGTLYVNWPKLNRLPHQVEAYQSSLTKVSHNPVVGSLVGTKHERGKSDARLLGLEEEDGEAVAKFSRGSAVLSSGTGRVDISVTTDGPRLWSPPPTQKPNLCTDGSVTPTDIYETSFSIRAITYRGDGLYVDGECIRIQGVIQHSDLGAIGMAFSTRAAERQLEHLHEIGVNAVCMSYNAPALELLHLTDRMGYLVLDEVFDSWARKKTDNECHVIFPEWHEADLILVIRRDRNHPSIYAWSIGNEVGEQTCCAERGFEIGKDHTAVVSEEDPTRPSTA</sequence>
<feature type="transmembrane region" description="Helical" evidence="1">
    <location>
        <begin position="588"/>
        <end position="609"/>
    </location>
</feature>
<dbReference type="PROSITE" id="PS50275">
    <property type="entry name" value="SAC"/>
    <property type="match status" value="1"/>
</dbReference>
<dbReference type="InterPro" id="IPR017853">
    <property type="entry name" value="GH"/>
</dbReference>
<reference evidence="3" key="1">
    <citation type="submission" date="2019-04" db="EMBL/GenBank/DDBJ databases">
        <title>Sequencing of skin fungus with MAO and IRED activity.</title>
        <authorList>
            <person name="Marsaioli A.J."/>
            <person name="Bonatto J.M.C."/>
            <person name="Reis Junior O."/>
        </authorList>
    </citation>
    <scope>NUCLEOTIDE SEQUENCE</scope>
    <source>
        <strain evidence="3">28M1</strain>
    </source>
</reference>
<dbReference type="Proteomes" id="UP000758155">
    <property type="component" value="Unassembled WGS sequence"/>
</dbReference>
<evidence type="ECO:0000256" key="1">
    <source>
        <dbReference type="SAM" id="Phobius"/>
    </source>
</evidence>
<dbReference type="GO" id="GO:0005975">
    <property type="term" value="P:carbohydrate metabolic process"/>
    <property type="evidence" value="ECO:0007669"/>
    <property type="project" value="InterPro"/>
</dbReference>
<feature type="transmembrane region" description="Helical" evidence="1">
    <location>
        <begin position="621"/>
        <end position="640"/>
    </location>
</feature>
<keyword evidence="4" id="KW-1185">Reference proteome</keyword>
<dbReference type="Pfam" id="PF02836">
    <property type="entry name" value="Glyco_hydro_2_C"/>
    <property type="match status" value="1"/>
</dbReference>
<dbReference type="SUPFAM" id="SSF51445">
    <property type="entry name" value="(Trans)glycosidases"/>
    <property type="match status" value="1"/>
</dbReference>
<dbReference type="Gene3D" id="3.20.20.80">
    <property type="entry name" value="Glycosidases"/>
    <property type="match status" value="1"/>
</dbReference>
<dbReference type="PANTHER" id="PTHR45662:SF2">
    <property type="entry name" value="PHOSPHATIDYLINOSITOL-3-PHOSPHATASE SAC1"/>
    <property type="match status" value="1"/>
</dbReference>
<accession>A0A9P4WYF1</accession>
<gene>
    <name evidence="3" type="ORF">E8E12_010269</name>
</gene>
<dbReference type="InterPro" id="IPR002013">
    <property type="entry name" value="SAC_dom"/>
</dbReference>
<dbReference type="GO" id="GO:0005783">
    <property type="term" value="C:endoplasmic reticulum"/>
    <property type="evidence" value="ECO:0007669"/>
    <property type="project" value="TreeGrafter"/>
</dbReference>
<dbReference type="GO" id="GO:0043812">
    <property type="term" value="F:phosphatidylinositol-4-phosphate phosphatase activity"/>
    <property type="evidence" value="ECO:0007669"/>
    <property type="project" value="TreeGrafter"/>
</dbReference>
<organism evidence="3 4">
    <name type="scientific">Didymella heteroderae</name>
    <dbReference type="NCBI Taxonomy" id="1769908"/>
    <lineage>
        <taxon>Eukaryota</taxon>
        <taxon>Fungi</taxon>
        <taxon>Dikarya</taxon>
        <taxon>Ascomycota</taxon>
        <taxon>Pezizomycotina</taxon>
        <taxon>Dothideomycetes</taxon>
        <taxon>Pleosporomycetidae</taxon>
        <taxon>Pleosporales</taxon>
        <taxon>Pleosporineae</taxon>
        <taxon>Didymellaceae</taxon>
        <taxon>Didymella</taxon>
    </lineage>
</organism>
<proteinExistence type="predicted"/>
<feature type="domain" description="SAC" evidence="2">
    <location>
        <begin position="117"/>
        <end position="518"/>
    </location>
</feature>
<evidence type="ECO:0000259" key="2">
    <source>
        <dbReference type="PROSITE" id="PS50275"/>
    </source>
</evidence>
<evidence type="ECO:0000313" key="3">
    <source>
        <dbReference type="EMBL" id="KAF3045586.1"/>
    </source>
</evidence>
<dbReference type="InterPro" id="IPR006103">
    <property type="entry name" value="Glyco_hydro_2_cat"/>
</dbReference>
<dbReference type="EMBL" id="SWKV01000006">
    <property type="protein sequence ID" value="KAF3045586.1"/>
    <property type="molecule type" value="Genomic_DNA"/>
</dbReference>
<comment type="caution">
    <text evidence="3">The sequence shown here is derived from an EMBL/GenBank/DDBJ whole genome shotgun (WGS) entry which is preliminary data.</text>
</comment>
<dbReference type="GO" id="GO:0004553">
    <property type="term" value="F:hydrolase activity, hydrolyzing O-glycosyl compounds"/>
    <property type="evidence" value="ECO:0007669"/>
    <property type="project" value="InterPro"/>
</dbReference>
<dbReference type="GO" id="GO:0046856">
    <property type="term" value="P:phosphatidylinositol dephosphorylation"/>
    <property type="evidence" value="ECO:0007669"/>
    <property type="project" value="TreeGrafter"/>
</dbReference>
<evidence type="ECO:0000313" key="4">
    <source>
        <dbReference type="Proteomes" id="UP000758155"/>
    </source>
</evidence>
<name>A0A9P4WYF1_9PLEO</name>
<dbReference type="PANTHER" id="PTHR45662">
    <property type="entry name" value="PHOSPHATIDYLINOSITIDE PHOSPHATASE SAC1"/>
    <property type="match status" value="1"/>
</dbReference>
<keyword evidence="1" id="KW-0472">Membrane</keyword>
<dbReference type="AlphaFoldDB" id="A0A9P4WYF1"/>
<dbReference type="Pfam" id="PF02383">
    <property type="entry name" value="Syja_N"/>
    <property type="match status" value="1"/>
</dbReference>
<keyword evidence="1" id="KW-0812">Transmembrane</keyword>
<protein>
    <recommendedName>
        <fullName evidence="2">SAC domain-containing protein</fullName>
    </recommendedName>
</protein>
<keyword evidence="1" id="KW-1133">Transmembrane helix</keyword>